<dbReference type="InterPro" id="IPR046816">
    <property type="entry name" value="MmeI_Mtase"/>
</dbReference>
<dbReference type="STRING" id="225004.SAMN02745152_01897"/>
<dbReference type="InterPro" id="IPR046817">
    <property type="entry name" value="MmeI_N"/>
</dbReference>
<dbReference type="InterPro" id="IPR002052">
    <property type="entry name" value="DNA_methylase_N6_adenine_CS"/>
</dbReference>
<dbReference type="InterPro" id="IPR046820">
    <property type="entry name" value="MmeI_TRD"/>
</dbReference>
<reference evidence="12 13" key="1">
    <citation type="submission" date="2017-02" db="EMBL/GenBank/DDBJ databases">
        <authorList>
            <person name="Peterson S.W."/>
        </authorList>
    </citation>
    <scope>NUCLEOTIDE SEQUENCE [LARGE SCALE GENOMIC DNA]</scope>
    <source>
        <strain evidence="12 13">ATCC BAA-909</strain>
    </source>
</reference>
<feature type="domain" description="MmeI-like DNA-methyltransferase" evidence="11">
    <location>
        <begin position="365"/>
        <end position="621"/>
    </location>
</feature>
<evidence type="ECO:0000313" key="12">
    <source>
        <dbReference type="EMBL" id="SKA00389.1"/>
    </source>
</evidence>
<dbReference type="PANTHER" id="PTHR33841:SF1">
    <property type="entry name" value="DNA METHYLTRANSFERASE A"/>
    <property type="match status" value="1"/>
</dbReference>
<keyword evidence="5" id="KW-0175">Coiled coil</keyword>
<feature type="domain" description="MmeI-like target recognition" evidence="9">
    <location>
        <begin position="673"/>
        <end position="876"/>
    </location>
</feature>
<dbReference type="PROSITE" id="PS00092">
    <property type="entry name" value="N6_MTASE"/>
    <property type="match status" value="1"/>
</dbReference>
<dbReference type="Pfam" id="PF20465">
    <property type="entry name" value="MmeI_hel"/>
    <property type="match status" value="1"/>
</dbReference>
<evidence type="ECO:0000259" key="7">
    <source>
        <dbReference type="Pfam" id="PF20464"/>
    </source>
</evidence>
<feature type="region of interest" description="Disordered" evidence="6">
    <location>
        <begin position="965"/>
        <end position="1010"/>
    </location>
</feature>
<feature type="domain" description="MmeI-like helicase spacer" evidence="8">
    <location>
        <begin position="205"/>
        <end position="280"/>
    </location>
</feature>
<dbReference type="GO" id="GO:0009007">
    <property type="term" value="F:site-specific DNA-methyltransferase (adenine-specific) activity"/>
    <property type="evidence" value="ECO:0007669"/>
    <property type="project" value="UniProtKB-EC"/>
</dbReference>
<dbReference type="Pfam" id="PF20473">
    <property type="entry name" value="MmeI_Mtase"/>
    <property type="match status" value="1"/>
</dbReference>
<dbReference type="Pfam" id="PF20467">
    <property type="entry name" value="MmeI_C"/>
    <property type="match status" value="1"/>
</dbReference>
<dbReference type="EC" id="2.1.1.72" evidence="1"/>
<organism evidence="12 13">
    <name type="scientific">Treponema berlinense</name>
    <dbReference type="NCBI Taxonomy" id="225004"/>
    <lineage>
        <taxon>Bacteria</taxon>
        <taxon>Pseudomonadati</taxon>
        <taxon>Spirochaetota</taxon>
        <taxon>Spirochaetia</taxon>
        <taxon>Spirochaetales</taxon>
        <taxon>Treponemataceae</taxon>
        <taxon>Treponema</taxon>
    </lineage>
</organism>
<evidence type="ECO:0000256" key="4">
    <source>
        <dbReference type="ARBA" id="ARBA00047942"/>
    </source>
</evidence>
<evidence type="ECO:0000256" key="3">
    <source>
        <dbReference type="ARBA" id="ARBA00022679"/>
    </source>
</evidence>
<evidence type="ECO:0000256" key="2">
    <source>
        <dbReference type="ARBA" id="ARBA00022603"/>
    </source>
</evidence>
<evidence type="ECO:0000256" key="5">
    <source>
        <dbReference type="SAM" id="Coils"/>
    </source>
</evidence>
<evidence type="ECO:0000259" key="11">
    <source>
        <dbReference type="Pfam" id="PF20473"/>
    </source>
</evidence>
<dbReference type="Pfam" id="PF20464">
    <property type="entry name" value="MmeI_N"/>
    <property type="match status" value="1"/>
</dbReference>
<keyword evidence="13" id="KW-1185">Reference proteome</keyword>
<dbReference type="PRINTS" id="PR00507">
    <property type="entry name" value="N12N6MTFRASE"/>
</dbReference>
<dbReference type="AlphaFoldDB" id="A0A1T4Q9I1"/>
<feature type="coiled-coil region" evidence="5">
    <location>
        <begin position="240"/>
        <end position="267"/>
    </location>
</feature>
<accession>A0A1T4Q9I1</accession>
<dbReference type="GO" id="GO:0003676">
    <property type="term" value="F:nucleic acid binding"/>
    <property type="evidence" value="ECO:0007669"/>
    <property type="project" value="InterPro"/>
</dbReference>
<proteinExistence type="predicted"/>
<keyword evidence="3" id="KW-0808">Transferase</keyword>
<protein>
    <recommendedName>
        <fullName evidence="1">site-specific DNA-methyltransferase (adenine-specific)</fullName>
        <ecNumber evidence="1">2.1.1.72</ecNumber>
    </recommendedName>
</protein>
<feature type="domain" description="MmeI-like C-terminal" evidence="10">
    <location>
        <begin position="1020"/>
        <end position="1093"/>
    </location>
</feature>
<evidence type="ECO:0000259" key="9">
    <source>
        <dbReference type="Pfam" id="PF20466"/>
    </source>
</evidence>
<dbReference type="PANTHER" id="PTHR33841">
    <property type="entry name" value="DNA METHYLTRANSFERASE YEEA-RELATED"/>
    <property type="match status" value="1"/>
</dbReference>
<dbReference type="EMBL" id="FUXC01000012">
    <property type="protein sequence ID" value="SKA00389.1"/>
    <property type="molecule type" value="Genomic_DNA"/>
</dbReference>
<evidence type="ECO:0000256" key="6">
    <source>
        <dbReference type="SAM" id="MobiDB-lite"/>
    </source>
</evidence>
<feature type="compositionally biased region" description="Basic and acidic residues" evidence="6">
    <location>
        <begin position="975"/>
        <end position="1006"/>
    </location>
</feature>
<dbReference type="Gene3D" id="3.40.50.150">
    <property type="entry name" value="Vaccinia Virus protein VP39"/>
    <property type="match status" value="1"/>
</dbReference>
<dbReference type="InterPro" id="IPR046819">
    <property type="entry name" value="MmeI_hel"/>
</dbReference>
<dbReference type="InterPro" id="IPR029063">
    <property type="entry name" value="SAM-dependent_MTases_sf"/>
</dbReference>
<feature type="domain" description="MmeI-like N-terminal" evidence="7">
    <location>
        <begin position="9"/>
        <end position="191"/>
    </location>
</feature>
<dbReference type="InterPro" id="IPR050953">
    <property type="entry name" value="N4_N6_ade-DNA_methylase"/>
</dbReference>
<dbReference type="InterPro" id="IPR046818">
    <property type="entry name" value="MmeI_C"/>
</dbReference>
<keyword evidence="2 12" id="KW-0489">Methyltransferase</keyword>
<comment type="catalytic activity">
    <reaction evidence="4">
        <text>a 2'-deoxyadenosine in DNA + S-adenosyl-L-methionine = an N(6)-methyl-2'-deoxyadenosine in DNA + S-adenosyl-L-homocysteine + H(+)</text>
        <dbReference type="Rhea" id="RHEA:15197"/>
        <dbReference type="Rhea" id="RHEA-COMP:12418"/>
        <dbReference type="Rhea" id="RHEA-COMP:12419"/>
        <dbReference type="ChEBI" id="CHEBI:15378"/>
        <dbReference type="ChEBI" id="CHEBI:57856"/>
        <dbReference type="ChEBI" id="CHEBI:59789"/>
        <dbReference type="ChEBI" id="CHEBI:90615"/>
        <dbReference type="ChEBI" id="CHEBI:90616"/>
        <dbReference type="EC" id="2.1.1.72"/>
    </reaction>
</comment>
<sequence length="1095" mass="125280">MTQTEQSKAAKKFSEDWKDKGYEKGESQKFWLDLLCNVFGIKDFANFVYFENQIKEKFADKTITNFIDIYIPSTKVMIEQKSIDKDLREPIRQSDGTLLNPFQQARKYISGLPLSQHPRWVVTSNFKSFLVYDMENPNGEPEEILLENLEKEYYRLSFITDQGSVHLKKELEVSKKAGDIIGEIYDAILKQYKDADNPSPATLKSLNMLCVRIVFCLYAEDAGIFGHKSIFGDYLKQFEAKDLRRALLDLFQILDQKEDERDEYLEESLAAFPYVNGGLFTEEDKTIPPLTEEIKELLVKHASNEFDWSEISPTIFGAIFESTLNPETRRSGGMHYTSIENIHKVIDPLFLDDLKAEFEELKQIKNAANRIEKVKEFHKRLGTLKFLDPACGSGNFLTETYLSLRKLGNECIKVELNIGEGELALTYKAEDLIQVSIQQFYGIEINDFAAVVAKTALWIAESQMMKETAKIIEKDLKFLPLHTYANIIEGNALRIDWESVVPKNDLNYILGNPPFVGYAYQSKEQKDDLESVMKGFGKNIDYVAGWYYKAAQMMQGTQIKAALVSTNSITQGEQVAAIWKPMFEHFGMHFDFAYRTFRWDSEANIKAHVHCVIIGFSCKKECHTDSELLTQFQKESKKDFPLGKSNPCGNKKIFLNESQFIEAKNINGYLLDAPDIFIEKKSKPICDVPEMQKGSIPVDGGNLIIEAEDYEDFINKEPQAKQFIKPLVGSEEFINNKKRWCLWLVGANPSDLKKCPLIMERVQKVKEMRLASTKEATRKFADYPTRFMELRQPETDYLLVPRVSSEQRRYIPIGYMPKDVISTDANMVLPNATLYHFGVLTSNVHNAWMRAVAGRLEMRYRYSNTIVYNNFPWPDLVISDQGLGIKGGELYDNKFQRVDCLAEGNGLDRGNLSNCKKASERGNIRTFRPDEARCSVDSVEHSGRTRQEFNEGIYTVSGNCEGVGIRTGNTASSMRENKIHDGIRSSKRNKSAERNSENNQFDDNKTQKQKLTPNHYSLITKIEETAQAILDARAKYPDSSLADLYDETLMPPELRKAHQANDRAVMAAYGFSTKMTESECVAELFKMYESLTKSR</sequence>
<dbReference type="GO" id="GO:0032259">
    <property type="term" value="P:methylation"/>
    <property type="evidence" value="ECO:0007669"/>
    <property type="project" value="UniProtKB-KW"/>
</dbReference>
<dbReference type="Pfam" id="PF20466">
    <property type="entry name" value="MmeI_TRD"/>
    <property type="match status" value="1"/>
</dbReference>
<dbReference type="SUPFAM" id="SSF53335">
    <property type="entry name" value="S-adenosyl-L-methionine-dependent methyltransferases"/>
    <property type="match status" value="1"/>
</dbReference>
<evidence type="ECO:0000256" key="1">
    <source>
        <dbReference type="ARBA" id="ARBA00011900"/>
    </source>
</evidence>
<name>A0A1T4Q9I1_9SPIR</name>
<evidence type="ECO:0000313" key="13">
    <source>
        <dbReference type="Proteomes" id="UP000190395"/>
    </source>
</evidence>
<gene>
    <name evidence="12" type="ORF">SAMN02745152_01897</name>
</gene>
<evidence type="ECO:0000259" key="8">
    <source>
        <dbReference type="Pfam" id="PF20465"/>
    </source>
</evidence>
<dbReference type="Proteomes" id="UP000190395">
    <property type="component" value="Unassembled WGS sequence"/>
</dbReference>
<evidence type="ECO:0000259" key="10">
    <source>
        <dbReference type="Pfam" id="PF20467"/>
    </source>
</evidence>